<dbReference type="CDD" id="cd04622">
    <property type="entry name" value="CBS_pair_HRP1_like"/>
    <property type="match status" value="1"/>
</dbReference>
<evidence type="ECO:0000259" key="3">
    <source>
        <dbReference type="PROSITE" id="PS51371"/>
    </source>
</evidence>
<dbReference type="GO" id="GO:0016301">
    <property type="term" value="F:kinase activity"/>
    <property type="evidence" value="ECO:0007669"/>
    <property type="project" value="UniProtKB-KW"/>
</dbReference>
<dbReference type="SMART" id="SM00116">
    <property type="entry name" value="CBS"/>
    <property type="match status" value="2"/>
</dbReference>
<dbReference type="Proteomes" id="UP000030848">
    <property type="component" value="Unassembled WGS sequence"/>
</dbReference>
<dbReference type="OrthoDB" id="9789996at2"/>
<dbReference type="AlphaFoldDB" id="A0A837DBP9"/>
<proteinExistence type="predicted"/>
<dbReference type="PANTHER" id="PTHR43080">
    <property type="entry name" value="CBS DOMAIN-CONTAINING PROTEIN CBSX3, MITOCHONDRIAL"/>
    <property type="match status" value="1"/>
</dbReference>
<evidence type="ECO:0000256" key="1">
    <source>
        <dbReference type="ARBA" id="ARBA00023122"/>
    </source>
</evidence>
<dbReference type="RefSeq" id="WP_037308212.1">
    <property type="nucleotide sequence ID" value="NZ_CALJZO010000096.1"/>
</dbReference>
<accession>A0A837DBP9</accession>
<dbReference type="InterPro" id="IPR046342">
    <property type="entry name" value="CBS_dom_sf"/>
</dbReference>
<feature type="domain" description="CBS" evidence="3">
    <location>
        <begin position="8"/>
        <end position="65"/>
    </location>
</feature>
<protein>
    <submittedName>
        <fullName evidence="4">Histidine kinase</fullName>
    </submittedName>
</protein>
<dbReference type="Gene3D" id="3.10.580.10">
    <property type="entry name" value="CBS-domain"/>
    <property type="match status" value="1"/>
</dbReference>
<comment type="caution">
    <text evidence="4">The sequence shown here is derived from an EMBL/GenBank/DDBJ whole genome shotgun (WGS) entry which is preliminary data.</text>
</comment>
<dbReference type="SUPFAM" id="SSF54631">
    <property type="entry name" value="CBS-domain pair"/>
    <property type="match status" value="1"/>
</dbReference>
<reference evidence="4 5" key="1">
    <citation type="submission" date="2014-10" db="EMBL/GenBank/DDBJ databases">
        <title>Genome sequence of Micropolyspora internatus JCM3315.</title>
        <authorList>
            <person name="Shin S.-K."/>
            <person name="Yi H."/>
        </authorList>
    </citation>
    <scope>NUCLEOTIDE SEQUENCE [LARGE SCALE GENOMIC DNA]</scope>
    <source>
        <strain evidence="4 5">JCM 3315</strain>
    </source>
</reference>
<evidence type="ECO:0000313" key="5">
    <source>
        <dbReference type="Proteomes" id="UP000030848"/>
    </source>
</evidence>
<dbReference type="PROSITE" id="PS51371">
    <property type="entry name" value="CBS"/>
    <property type="match status" value="2"/>
</dbReference>
<keyword evidence="4" id="KW-0808">Transferase</keyword>
<gene>
    <name evidence="4" type="ORF">MINT15_05360</name>
</gene>
<dbReference type="InterPro" id="IPR000644">
    <property type="entry name" value="CBS_dom"/>
</dbReference>
<evidence type="ECO:0000256" key="2">
    <source>
        <dbReference type="PROSITE-ProRule" id="PRU00703"/>
    </source>
</evidence>
<keyword evidence="1 2" id="KW-0129">CBS domain</keyword>
<name>A0A837DBP9_9PSEU</name>
<dbReference type="InterPro" id="IPR051257">
    <property type="entry name" value="Diverse_CBS-Domain"/>
</dbReference>
<dbReference type="EMBL" id="JRZE01000002">
    <property type="protein sequence ID" value="KHF45319.1"/>
    <property type="molecule type" value="Genomic_DNA"/>
</dbReference>
<keyword evidence="4" id="KW-0418">Kinase</keyword>
<evidence type="ECO:0000313" key="4">
    <source>
        <dbReference type="EMBL" id="KHF45319.1"/>
    </source>
</evidence>
<dbReference type="Pfam" id="PF00571">
    <property type="entry name" value="CBS"/>
    <property type="match status" value="2"/>
</dbReference>
<dbReference type="PANTHER" id="PTHR43080:SF2">
    <property type="entry name" value="CBS DOMAIN-CONTAINING PROTEIN"/>
    <property type="match status" value="1"/>
</dbReference>
<organism evidence="4 5">
    <name type="scientific">Saccharomonospora viridis</name>
    <dbReference type="NCBI Taxonomy" id="1852"/>
    <lineage>
        <taxon>Bacteria</taxon>
        <taxon>Bacillati</taxon>
        <taxon>Actinomycetota</taxon>
        <taxon>Actinomycetes</taxon>
        <taxon>Pseudonocardiales</taxon>
        <taxon>Pseudonocardiaceae</taxon>
        <taxon>Saccharomonospora</taxon>
    </lineage>
</organism>
<feature type="domain" description="CBS" evidence="3">
    <location>
        <begin position="73"/>
        <end position="132"/>
    </location>
</feature>
<sequence length="138" mass="14861">MTRVRDIMTRDPAIVETSETVSRAARRMASEGVGALPIKGEDHKLKGMLTDRDIVVKVLAEGKDPVALHAGELAQGDVVSVGPDEDVSVALEKMARHQLRRLPVVQEEELVGIVAQADAARELSDADVGNTVENISRD</sequence>